<dbReference type="EMBL" id="SPVF01000166">
    <property type="protein sequence ID" value="TFW18196.1"/>
    <property type="molecule type" value="Genomic_DNA"/>
</dbReference>
<evidence type="ECO:0000259" key="2">
    <source>
        <dbReference type="PROSITE" id="PS51352"/>
    </source>
</evidence>
<dbReference type="OrthoDB" id="5733562at2"/>
<gene>
    <name evidence="3" type="ORF">E4L96_13495</name>
</gene>
<dbReference type="InterPro" id="IPR013766">
    <property type="entry name" value="Thioredoxin_domain"/>
</dbReference>
<dbReference type="Pfam" id="PF13899">
    <property type="entry name" value="Thioredoxin_7"/>
    <property type="match status" value="1"/>
</dbReference>
<dbReference type="PANTHER" id="PTHR15337:SF11">
    <property type="entry name" value="THIOREDOXIN DOMAIN-CONTAINING PROTEIN"/>
    <property type="match status" value="1"/>
</dbReference>
<dbReference type="Proteomes" id="UP000298438">
    <property type="component" value="Unassembled WGS sequence"/>
</dbReference>
<dbReference type="PANTHER" id="PTHR15337">
    <property type="entry name" value="ANTERIOR GRADIENT PROTEIN-RELATED"/>
    <property type="match status" value="1"/>
</dbReference>
<dbReference type="Gene3D" id="3.40.30.10">
    <property type="entry name" value="Glutaredoxin"/>
    <property type="match status" value="1"/>
</dbReference>
<protein>
    <submittedName>
        <fullName evidence="3">Thioredoxin family protein</fullName>
    </submittedName>
</protein>
<dbReference type="SUPFAM" id="SSF52833">
    <property type="entry name" value="Thioredoxin-like"/>
    <property type="match status" value="1"/>
</dbReference>
<sequence length="446" mass="47660">MFKGWLTDVEGAFAQARAQGKPLFLYWGATWCPPCNRTKATVFQSSRFAELAQGFVALHLDGDAPGAQALGARFQVRSYPTLVVLRADGTEITRLPCEVEGLRFLELLALALSSPVTVSEALAAALNGSAQLSDDAWRLLGFYSWDTDEGALLADRPLAATLAQLAEAAPAGEARVRFQWLGLQAALAARTYAGSAAADAAAVQAVLADRASVHAQLDLVLNLAVDLVRGLTAPDTAERVQLASAWAQALEFIENDLARNVADRLQALRTRVRLARLGGPAVNMGMARSRVETARLVVSEQALRHTVINSAAGVLADAGALDEAQELLEAELPRSHAPYYFMHNLATIARKRDDRAGVLRWYEQAARTAVGPSTRLQWSVTYLLALVEQAPGDAARIQAAAADVLALARALPDARAQRNGIQLRKLVGKLDSFAAPAAELAAFARA</sequence>
<dbReference type="AlphaFoldDB" id="A0A4Y9S8W0"/>
<dbReference type="InterPro" id="IPR036249">
    <property type="entry name" value="Thioredoxin-like_sf"/>
</dbReference>
<evidence type="ECO:0000313" key="3">
    <source>
        <dbReference type="EMBL" id="TFW18196.1"/>
    </source>
</evidence>
<organism evidence="3 4">
    <name type="scientific">Zemynaea arenosa</name>
    <dbReference type="NCBI Taxonomy" id="2561931"/>
    <lineage>
        <taxon>Bacteria</taxon>
        <taxon>Pseudomonadati</taxon>
        <taxon>Pseudomonadota</taxon>
        <taxon>Betaproteobacteria</taxon>
        <taxon>Burkholderiales</taxon>
        <taxon>Oxalobacteraceae</taxon>
        <taxon>Telluria group</taxon>
        <taxon>Zemynaea</taxon>
    </lineage>
</organism>
<keyword evidence="1" id="KW-0732">Signal</keyword>
<proteinExistence type="predicted"/>
<dbReference type="PROSITE" id="PS51352">
    <property type="entry name" value="THIOREDOXIN_2"/>
    <property type="match status" value="1"/>
</dbReference>
<feature type="domain" description="Thioredoxin" evidence="2">
    <location>
        <begin position="1"/>
        <end position="113"/>
    </location>
</feature>
<keyword evidence="4" id="KW-1185">Reference proteome</keyword>
<dbReference type="InterPro" id="IPR051099">
    <property type="entry name" value="AGR/TXD"/>
</dbReference>
<name>A0A4Y9S8W0_9BURK</name>
<evidence type="ECO:0000313" key="4">
    <source>
        <dbReference type="Proteomes" id="UP000298438"/>
    </source>
</evidence>
<accession>A0A4Y9S8W0</accession>
<evidence type="ECO:0000256" key="1">
    <source>
        <dbReference type="ARBA" id="ARBA00022729"/>
    </source>
</evidence>
<reference evidence="3 4" key="1">
    <citation type="submission" date="2019-03" db="EMBL/GenBank/DDBJ databases">
        <title>Draft Genome Sequence of Massilia arenosa sp. nov., a Novel Massilia Species Isolated from a Sandy-loam Maize Soil.</title>
        <authorList>
            <person name="Raths R."/>
            <person name="Peta V."/>
            <person name="Bucking H."/>
        </authorList>
    </citation>
    <scope>NUCLEOTIDE SEQUENCE [LARGE SCALE GENOMIC DNA]</scope>
    <source>
        <strain evidence="3 4">MC02</strain>
    </source>
</reference>
<dbReference type="RefSeq" id="WP_135207751.1">
    <property type="nucleotide sequence ID" value="NZ_SPVF01000166.1"/>
</dbReference>
<comment type="caution">
    <text evidence="3">The sequence shown here is derived from an EMBL/GenBank/DDBJ whole genome shotgun (WGS) entry which is preliminary data.</text>
</comment>